<feature type="transmembrane region" description="Helical" evidence="1">
    <location>
        <begin position="17"/>
        <end position="35"/>
    </location>
</feature>
<keyword evidence="1" id="KW-1133">Transmembrane helix</keyword>
<accession>A0ABY3X614</accession>
<protein>
    <recommendedName>
        <fullName evidence="4">AsmA family protein</fullName>
    </recommendedName>
</protein>
<gene>
    <name evidence="2" type="ORF">MOV92_16055</name>
</gene>
<keyword evidence="1" id="KW-0812">Transmembrane</keyword>
<name>A0ABY3X614_9GAMM</name>
<dbReference type="RefSeq" id="WP_057943665.1">
    <property type="nucleotide sequence ID" value="NZ_CP011131.1"/>
</dbReference>
<dbReference type="Proteomes" id="UP000829194">
    <property type="component" value="Chromosome"/>
</dbReference>
<evidence type="ECO:0008006" key="4">
    <source>
        <dbReference type="Google" id="ProtNLM"/>
    </source>
</evidence>
<evidence type="ECO:0000313" key="3">
    <source>
        <dbReference type="Proteomes" id="UP000829194"/>
    </source>
</evidence>
<reference evidence="2 3" key="1">
    <citation type="submission" date="2022-03" db="EMBL/GenBank/DDBJ databases">
        <title>Complete genome sequence of Lysobacter capsici VKM B-2533 and Lysobacter gummosus 10.1.1, promising sources of lytic agents.</title>
        <authorList>
            <person name="Tarlachkov S.V."/>
            <person name="Kudryakova I.V."/>
            <person name="Afoshin A.S."/>
            <person name="Leontyevskaya E.A."/>
            <person name="Leontyevskaya N.V."/>
        </authorList>
    </citation>
    <scope>NUCLEOTIDE SEQUENCE [LARGE SCALE GENOMIC DNA]</scope>
    <source>
        <strain evidence="2 3">10.1.1</strain>
    </source>
</reference>
<organism evidence="2 3">
    <name type="scientific">Lysobacter gummosus</name>
    <dbReference type="NCBI Taxonomy" id="262324"/>
    <lineage>
        <taxon>Bacteria</taxon>
        <taxon>Pseudomonadati</taxon>
        <taxon>Pseudomonadota</taxon>
        <taxon>Gammaproteobacteria</taxon>
        <taxon>Lysobacterales</taxon>
        <taxon>Lysobacteraceae</taxon>
        <taxon>Lysobacter</taxon>
    </lineage>
</organism>
<evidence type="ECO:0000256" key="1">
    <source>
        <dbReference type="SAM" id="Phobius"/>
    </source>
</evidence>
<keyword evidence="1" id="KW-0472">Membrane</keyword>
<dbReference type="EMBL" id="CP093547">
    <property type="protein sequence ID" value="UNP28006.1"/>
    <property type="molecule type" value="Genomic_DNA"/>
</dbReference>
<keyword evidence="3" id="KW-1185">Reference proteome</keyword>
<proteinExistence type="predicted"/>
<evidence type="ECO:0000313" key="2">
    <source>
        <dbReference type="EMBL" id="UNP28006.1"/>
    </source>
</evidence>
<sequence>MPAETTAPPQRRSRKRIYIFLALLLAALIGLHWLSRPSQVSWIVLAQAGNALGLEISAGGASEYRLRGTPMIVVRDLLVREPGAEKPLLRAERAYLSLPWTTIRAAGDSLDIERVELDAPQIDIAALNHWLATRPPSAEPSKIPSLSRGARVVRGRLIGEGWSVENFRVDFAELGPDKPVHGRLDGRVLSDGLAIPFDVAATLQRPSLARGMGMAGQVSVQAKDWTLPMRVRLGALLHSGADGLGLDRLRLGANARYRAGDTDLPFVYGLAGPLRYRDGKLSLAPMGAVLRGDDAVSNASAAKAPAPKTAATPNLIPDLDAHGSFAFGETMQLHWRGTLATWPAGWPALPPPLGQSDSPLPFRLDYEGKADFSGPAALQLQRDQTRFDAGFRLPAVLQWLDASEGSLLPPLSGHMSTPKIEISGATLEGVEIEIEDDPQAPTTPTAAR</sequence>